<comment type="subcellular location">
    <subcellularLocation>
        <location evidence="1">Cell membrane</location>
        <topology evidence="1">Multi-pass membrane protein</topology>
    </subcellularLocation>
</comment>
<dbReference type="GO" id="GO:0005524">
    <property type="term" value="F:ATP binding"/>
    <property type="evidence" value="ECO:0007669"/>
    <property type="project" value="UniProtKB-KW"/>
</dbReference>
<keyword evidence="7" id="KW-0677">Repeat</keyword>
<evidence type="ECO:0000256" key="6">
    <source>
        <dbReference type="ARBA" id="ARBA00022692"/>
    </source>
</evidence>
<evidence type="ECO:0000256" key="1">
    <source>
        <dbReference type="ARBA" id="ARBA00004651"/>
    </source>
</evidence>
<evidence type="ECO:0000256" key="10">
    <source>
        <dbReference type="ARBA" id="ARBA00022989"/>
    </source>
</evidence>
<feature type="transmembrane region" description="Helical" evidence="12">
    <location>
        <begin position="724"/>
        <end position="744"/>
    </location>
</feature>
<keyword evidence="10 12" id="KW-1133">Transmembrane helix</keyword>
<dbReference type="Pfam" id="PF00005">
    <property type="entry name" value="ABC_tran"/>
    <property type="match status" value="2"/>
</dbReference>
<dbReference type="InterPro" id="IPR003439">
    <property type="entry name" value="ABC_transporter-like_ATP-bd"/>
</dbReference>
<evidence type="ECO:0000256" key="12">
    <source>
        <dbReference type="SAM" id="Phobius"/>
    </source>
</evidence>
<keyword evidence="6 12" id="KW-0812">Transmembrane</keyword>
<dbReference type="GO" id="GO:0022857">
    <property type="term" value="F:transmembrane transporter activity"/>
    <property type="evidence" value="ECO:0007669"/>
    <property type="project" value="InterPro"/>
</dbReference>
<evidence type="ECO:0000313" key="14">
    <source>
        <dbReference type="EMBL" id="MBL0406766.1"/>
    </source>
</evidence>
<gene>
    <name evidence="14" type="ORF">JKG68_22730</name>
</gene>
<keyword evidence="15" id="KW-1185">Reference proteome</keyword>
<dbReference type="Pfam" id="PF02653">
    <property type="entry name" value="BPD_transp_2"/>
    <property type="match status" value="1"/>
</dbReference>
<dbReference type="SMART" id="SM00382">
    <property type="entry name" value="AAA"/>
    <property type="match status" value="2"/>
</dbReference>
<feature type="transmembrane region" description="Helical" evidence="12">
    <location>
        <begin position="806"/>
        <end position="823"/>
    </location>
</feature>
<keyword evidence="11 12" id="KW-0472">Membrane</keyword>
<feature type="domain" description="ABC transporter" evidence="13">
    <location>
        <begin position="278"/>
        <end position="502"/>
    </location>
</feature>
<sequence>MNVVPLSREKAPQAEAEPVVALRGITKAYGPTLANQAVDLTVGPGEIVGLVGGNGAGKSTLMRVLSGVTVPDEGSLVIGGAARNWADYGPGEAQAAGIRIVHQELSLCGNLTVAENFFLERPDAGSARPGWRRTYRALARQWLDAVFPGHGIDVDAEIGDLPIGQRQMVEIARAASDPDLKLLVLDEPTSSLDPERSRQLRSFIKSRAAQGVAFIFISHKLKEILEVTTRIVALRNGRLAWAGSVEGASVERLVEAMGGEAGASLRAGRQRHAAWSPGGGRVLARIDGEAVASLGHPVELRSGEIVGLAGLEGNGQRDMLHRLFTARASGDVACLGPVSFVSGDRQREGVFPLWSVLENIGIGRIAGRSEVSPVSSRAERAAAAPTVERLRLDPSRLESNILELSGGNQQKALVARALAGDGEVVLLDDPTRGVDVNAKAEFYGVVADVAAAGRLVVWHSTEDIEFLECDRVLVFSGGRIVRELVGEEISEEAIVNSSFLQPAASREVAGAAPGPAASPTRGNHLGRRLIGLMPFVSFIAVLGAMAWANPMVLSAFGLDLLLGSAVALTLIALAQMFIVGGSEIDLGAGAFAGLANVISATLLVDNPAAGAAVLLLAWLSYGLIAAIIHARKIPSIVVTLGASFIWVGIGYSLQPTPGGSSPEWLAPLFTWQIPGVPTTIVLILLAGAAAVLIDRSPLGVVLRGFGSNAGALERGGWSVLRYSVIRYLIAGAFALIAGLSLTAINTASDINSGGPFTLLSIAAVVMGGCALLGGVISPLGVVIGSLTLSLIGALLGTLGVSTDYNAAVQGGLLLLILVLRMAVDRREDA</sequence>
<accession>A0A936ZBM7</accession>
<evidence type="ECO:0000256" key="2">
    <source>
        <dbReference type="ARBA" id="ARBA00005417"/>
    </source>
</evidence>
<keyword evidence="4" id="KW-1003">Cell membrane</keyword>
<dbReference type="InterPro" id="IPR001851">
    <property type="entry name" value="ABC_transp_permease"/>
</dbReference>
<evidence type="ECO:0000313" key="15">
    <source>
        <dbReference type="Proteomes" id="UP000605848"/>
    </source>
</evidence>
<keyword evidence="3" id="KW-0813">Transport</keyword>
<dbReference type="PROSITE" id="PS50893">
    <property type="entry name" value="ABC_TRANSPORTER_2"/>
    <property type="match status" value="2"/>
</dbReference>
<feature type="transmembrane region" description="Helical" evidence="12">
    <location>
        <begin position="756"/>
        <end position="776"/>
    </location>
</feature>
<dbReference type="Gene3D" id="3.40.50.300">
    <property type="entry name" value="P-loop containing nucleotide triphosphate hydrolases"/>
    <property type="match status" value="2"/>
</dbReference>
<feature type="transmembrane region" description="Helical" evidence="12">
    <location>
        <begin position="610"/>
        <end position="628"/>
    </location>
</feature>
<evidence type="ECO:0000256" key="7">
    <source>
        <dbReference type="ARBA" id="ARBA00022737"/>
    </source>
</evidence>
<feature type="domain" description="ABC transporter" evidence="13">
    <location>
        <begin position="20"/>
        <end position="261"/>
    </location>
</feature>
<evidence type="ECO:0000256" key="8">
    <source>
        <dbReference type="ARBA" id="ARBA00022741"/>
    </source>
</evidence>
<dbReference type="InterPro" id="IPR027417">
    <property type="entry name" value="P-loop_NTPase"/>
</dbReference>
<keyword evidence="8" id="KW-0547">Nucleotide-binding</keyword>
<dbReference type="SUPFAM" id="SSF52540">
    <property type="entry name" value="P-loop containing nucleoside triphosphate hydrolases"/>
    <property type="match status" value="2"/>
</dbReference>
<keyword evidence="5" id="KW-0762">Sugar transport</keyword>
<evidence type="ECO:0000256" key="3">
    <source>
        <dbReference type="ARBA" id="ARBA00022448"/>
    </source>
</evidence>
<name>A0A936ZBM7_9HYPH</name>
<keyword evidence="9 14" id="KW-0067">ATP-binding</keyword>
<evidence type="ECO:0000256" key="9">
    <source>
        <dbReference type="ARBA" id="ARBA00022840"/>
    </source>
</evidence>
<dbReference type="InterPro" id="IPR017871">
    <property type="entry name" value="ABC_transporter-like_CS"/>
</dbReference>
<dbReference type="GO" id="GO:0016887">
    <property type="term" value="F:ATP hydrolysis activity"/>
    <property type="evidence" value="ECO:0007669"/>
    <property type="project" value="InterPro"/>
</dbReference>
<dbReference type="EMBL" id="JAEQMY010000050">
    <property type="protein sequence ID" value="MBL0406766.1"/>
    <property type="molecule type" value="Genomic_DNA"/>
</dbReference>
<evidence type="ECO:0000256" key="5">
    <source>
        <dbReference type="ARBA" id="ARBA00022597"/>
    </source>
</evidence>
<feature type="transmembrane region" description="Helical" evidence="12">
    <location>
        <begin position="529"/>
        <end position="548"/>
    </location>
</feature>
<evidence type="ECO:0000256" key="4">
    <source>
        <dbReference type="ARBA" id="ARBA00022475"/>
    </source>
</evidence>
<organism evidence="14 15">
    <name type="scientific">Microvirga aerilata</name>
    <dbReference type="NCBI Taxonomy" id="670292"/>
    <lineage>
        <taxon>Bacteria</taxon>
        <taxon>Pseudomonadati</taxon>
        <taxon>Pseudomonadota</taxon>
        <taxon>Alphaproteobacteria</taxon>
        <taxon>Hyphomicrobiales</taxon>
        <taxon>Methylobacteriaceae</taxon>
        <taxon>Microvirga</taxon>
    </lineage>
</organism>
<proteinExistence type="inferred from homology"/>
<evidence type="ECO:0000256" key="11">
    <source>
        <dbReference type="ARBA" id="ARBA00023136"/>
    </source>
</evidence>
<evidence type="ECO:0000259" key="13">
    <source>
        <dbReference type="PROSITE" id="PS50893"/>
    </source>
</evidence>
<feature type="transmembrane region" description="Helical" evidence="12">
    <location>
        <begin position="673"/>
        <end position="693"/>
    </location>
</feature>
<dbReference type="GO" id="GO:0005886">
    <property type="term" value="C:plasma membrane"/>
    <property type="evidence" value="ECO:0007669"/>
    <property type="project" value="UniProtKB-SubCell"/>
</dbReference>
<dbReference type="InterPro" id="IPR050107">
    <property type="entry name" value="ABC_carbohydrate_import_ATPase"/>
</dbReference>
<feature type="transmembrane region" description="Helical" evidence="12">
    <location>
        <begin position="560"/>
        <end position="579"/>
    </location>
</feature>
<dbReference type="PANTHER" id="PTHR43790">
    <property type="entry name" value="CARBOHYDRATE TRANSPORT ATP-BINDING PROTEIN MG119-RELATED"/>
    <property type="match status" value="1"/>
</dbReference>
<reference evidence="14" key="1">
    <citation type="submission" date="2021-01" db="EMBL/GenBank/DDBJ databases">
        <title>Microvirga sp.</title>
        <authorList>
            <person name="Kim M.K."/>
        </authorList>
    </citation>
    <scope>NUCLEOTIDE SEQUENCE</scope>
    <source>
        <strain evidence="14">5420S-16</strain>
    </source>
</reference>
<protein>
    <submittedName>
        <fullName evidence="14">ATP-binding cassette domain-containing protein</fullName>
    </submittedName>
</protein>
<dbReference type="InterPro" id="IPR003593">
    <property type="entry name" value="AAA+_ATPase"/>
</dbReference>
<dbReference type="AlphaFoldDB" id="A0A936ZBM7"/>
<comment type="similarity">
    <text evidence="2">Belongs to the ABC transporter superfamily.</text>
</comment>
<dbReference type="PANTHER" id="PTHR43790:SF9">
    <property type="entry name" value="GALACTOFURANOSE TRANSPORTER ATP-BINDING PROTEIN YTFR"/>
    <property type="match status" value="1"/>
</dbReference>
<dbReference type="PROSITE" id="PS00211">
    <property type="entry name" value="ABC_TRANSPORTER_1"/>
    <property type="match status" value="1"/>
</dbReference>
<dbReference type="CDD" id="cd03216">
    <property type="entry name" value="ABC_Carb_Monos_I"/>
    <property type="match status" value="1"/>
</dbReference>
<comment type="caution">
    <text evidence="14">The sequence shown here is derived from an EMBL/GenBank/DDBJ whole genome shotgun (WGS) entry which is preliminary data.</text>
</comment>
<feature type="transmembrane region" description="Helical" evidence="12">
    <location>
        <begin position="635"/>
        <end position="653"/>
    </location>
</feature>
<dbReference type="CDD" id="cd06579">
    <property type="entry name" value="TM_PBP1_transp_AraH_like"/>
    <property type="match status" value="1"/>
</dbReference>
<feature type="transmembrane region" description="Helical" evidence="12">
    <location>
        <begin position="781"/>
        <end position="800"/>
    </location>
</feature>
<dbReference type="Proteomes" id="UP000605848">
    <property type="component" value="Unassembled WGS sequence"/>
</dbReference>